<dbReference type="EMBL" id="FNJR01000003">
    <property type="protein sequence ID" value="SDP34584.1"/>
    <property type="molecule type" value="Genomic_DNA"/>
</dbReference>
<evidence type="ECO:0000256" key="4">
    <source>
        <dbReference type="ARBA" id="ARBA00022989"/>
    </source>
</evidence>
<dbReference type="Pfam" id="PF00950">
    <property type="entry name" value="ABC-3"/>
    <property type="match status" value="1"/>
</dbReference>
<feature type="transmembrane region" description="Helical" evidence="7">
    <location>
        <begin position="219"/>
        <end position="240"/>
    </location>
</feature>
<protein>
    <submittedName>
        <fullName evidence="8">Zinc transport system permease protein</fullName>
    </submittedName>
</protein>
<evidence type="ECO:0000313" key="8">
    <source>
        <dbReference type="EMBL" id="SDP34584.1"/>
    </source>
</evidence>
<feature type="transmembrane region" description="Helical" evidence="7">
    <location>
        <begin position="90"/>
        <end position="112"/>
    </location>
</feature>
<dbReference type="GO" id="GO:0043190">
    <property type="term" value="C:ATP-binding cassette (ABC) transporter complex"/>
    <property type="evidence" value="ECO:0007669"/>
    <property type="project" value="InterPro"/>
</dbReference>
<evidence type="ECO:0000313" key="9">
    <source>
        <dbReference type="Proteomes" id="UP000199497"/>
    </source>
</evidence>
<evidence type="ECO:0000256" key="2">
    <source>
        <dbReference type="ARBA" id="ARBA00008034"/>
    </source>
</evidence>
<feature type="transmembrane region" description="Helical" evidence="7">
    <location>
        <begin position="170"/>
        <end position="189"/>
    </location>
</feature>
<feature type="transmembrane region" description="Helical" evidence="7">
    <location>
        <begin position="132"/>
        <end position="150"/>
    </location>
</feature>
<dbReference type="InterPro" id="IPR037294">
    <property type="entry name" value="ABC_BtuC-like"/>
</dbReference>
<sequence>MIEVLRLEFMQNAVIAAVLASVVLGVVGTLVVVNREVLAGGGIAHASYGGVGLGFFLGMDPSALAMVFGVLAAVLMGLLRRFARQRNDTLIGMLWAVGMSLGVIFVHFTPGYTANARSFLFGSLLSIPRGDLPLLGAVAVVLVGFVALYYRPLLAYSADRAFARSRNLPVLALELVLPAAVALAVVVLIQLVGVVLLIALLTVPAATAGSFTRTLASMMTATVAVGVVVTLGGLGVSYAFDLPSGPAIVLSACAIFTAVRGVFPLWRGLRRSFRDGLA</sequence>
<dbReference type="OrthoDB" id="9798540at2"/>
<evidence type="ECO:0000256" key="1">
    <source>
        <dbReference type="ARBA" id="ARBA00004141"/>
    </source>
</evidence>
<name>A0A1H0RYN1_9ACTN</name>
<dbReference type="GO" id="GO:0055085">
    <property type="term" value="P:transmembrane transport"/>
    <property type="evidence" value="ECO:0007669"/>
    <property type="project" value="InterPro"/>
</dbReference>
<keyword evidence="3 6" id="KW-0812">Transmembrane</keyword>
<dbReference type="Proteomes" id="UP000199497">
    <property type="component" value="Unassembled WGS sequence"/>
</dbReference>
<dbReference type="SUPFAM" id="SSF81345">
    <property type="entry name" value="ABC transporter involved in vitamin B12 uptake, BtuC"/>
    <property type="match status" value="1"/>
</dbReference>
<keyword evidence="9" id="KW-1185">Reference proteome</keyword>
<dbReference type="RefSeq" id="WP_092599193.1">
    <property type="nucleotide sequence ID" value="NZ_FNJR01000003.1"/>
</dbReference>
<feature type="transmembrane region" description="Helical" evidence="7">
    <location>
        <begin position="12"/>
        <end position="33"/>
    </location>
</feature>
<evidence type="ECO:0000256" key="6">
    <source>
        <dbReference type="RuleBase" id="RU003943"/>
    </source>
</evidence>
<dbReference type="Gene3D" id="1.10.3470.10">
    <property type="entry name" value="ABC transporter involved in vitamin B12 uptake, BtuC"/>
    <property type="match status" value="1"/>
</dbReference>
<dbReference type="PANTHER" id="PTHR30477">
    <property type="entry name" value="ABC-TRANSPORTER METAL-BINDING PROTEIN"/>
    <property type="match status" value="1"/>
</dbReference>
<dbReference type="AlphaFoldDB" id="A0A1H0RYN1"/>
<organism evidence="8 9">
    <name type="scientific">Actinopolyspora xinjiangensis</name>
    <dbReference type="NCBI Taxonomy" id="405564"/>
    <lineage>
        <taxon>Bacteria</taxon>
        <taxon>Bacillati</taxon>
        <taxon>Actinomycetota</taxon>
        <taxon>Actinomycetes</taxon>
        <taxon>Actinopolysporales</taxon>
        <taxon>Actinopolysporaceae</taxon>
        <taxon>Actinopolyspora</taxon>
    </lineage>
</organism>
<feature type="transmembrane region" description="Helical" evidence="7">
    <location>
        <begin position="53"/>
        <end position="78"/>
    </location>
</feature>
<proteinExistence type="inferred from homology"/>
<feature type="transmembrane region" description="Helical" evidence="7">
    <location>
        <begin position="195"/>
        <end position="212"/>
    </location>
</feature>
<comment type="similarity">
    <text evidence="2 6">Belongs to the ABC-3 integral membrane protein family.</text>
</comment>
<keyword evidence="6" id="KW-0813">Transport</keyword>
<gene>
    <name evidence="8" type="ORF">SAMN04487905_103289</name>
</gene>
<keyword evidence="4 7" id="KW-1133">Transmembrane helix</keyword>
<accession>A0A1H0RYN1</accession>
<reference evidence="9" key="1">
    <citation type="submission" date="2016-10" db="EMBL/GenBank/DDBJ databases">
        <authorList>
            <person name="Varghese N."/>
            <person name="Submissions S."/>
        </authorList>
    </citation>
    <scope>NUCLEOTIDE SEQUENCE [LARGE SCALE GENOMIC DNA]</scope>
    <source>
        <strain evidence="9">DSM 46732</strain>
    </source>
</reference>
<dbReference type="InterPro" id="IPR001626">
    <property type="entry name" value="ABC_TroCD"/>
</dbReference>
<comment type="subcellular location">
    <subcellularLocation>
        <location evidence="6">Cell membrane</location>
        <topology evidence="6">Multi-pass membrane protein</topology>
    </subcellularLocation>
    <subcellularLocation>
        <location evidence="1">Membrane</location>
        <topology evidence="1">Multi-pass membrane protein</topology>
    </subcellularLocation>
</comment>
<feature type="transmembrane region" description="Helical" evidence="7">
    <location>
        <begin position="246"/>
        <end position="266"/>
    </location>
</feature>
<evidence type="ECO:0000256" key="7">
    <source>
        <dbReference type="SAM" id="Phobius"/>
    </source>
</evidence>
<dbReference type="STRING" id="405564.SAMN04487905_103289"/>
<evidence type="ECO:0000256" key="3">
    <source>
        <dbReference type="ARBA" id="ARBA00022692"/>
    </source>
</evidence>
<evidence type="ECO:0000256" key="5">
    <source>
        <dbReference type="ARBA" id="ARBA00023136"/>
    </source>
</evidence>
<dbReference type="PANTHER" id="PTHR30477:SF18">
    <property type="entry name" value="METAL TRANSPORT SYSTEM MEMBRANE PROTEIN CT_417-RELATED"/>
    <property type="match status" value="1"/>
</dbReference>
<dbReference type="GO" id="GO:0010043">
    <property type="term" value="P:response to zinc ion"/>
    <property type="evidence" value="ECO:0007669"/>
    <property type="project" value="TreeGrafter"/>
</dbReference>
<keyword evidence="5 7" id="KW-0472">Membrane</keyword>